<keyword evidence="2" id="KW-1185">Reference proteome</keyword>
<accession>A0A5C5XWJ8</accession>
<name>A0A5C5XWJ8_9BACT</name>
<protein>
    <submittedName>
        <fullName evidence="1">Uncharacterized protein</fullName>
    </submittedName>
</protein>
<proteinExistence type="predicted"/>
<gene>
    <name evidence="1" type="ORF">CA85_21440</name>
</gene>
<dbReference type="Proteomes" id="UP000318053">
    <property type="component" value="Unassembled WGS sequence"/>
</dbReference>
<comment type="caution">
    <text evidence="1">The sequence shown here is derived from an EMBL/GenBank/DDBJ whole genome shotgun (WGS) entry which is preliminary data.</text>
</comment>
<evidence type="ECO:0000313" key="2">
    <source>
        <dbReference type="Proteomes" id="UP000318053"/>
    </source>
</evidence>
<reference evidence="1 2" key="1">
    <citation type="submission" date="2019-02" db="EMBL/GenBank/DDBJ databases">
        <title>Deep-cultivation of Planctomycetes and their phenomic and genomic characterization uncovers novel biology.</title>
        <authorList>
            <person name="Wiegand S."/>
            <person name="Jogler M."/>
            <person name="Boedeker C."/>
            <person name="Pinto D."/>
            <person name="Vollmers J."/>
            <person name="Rivas-Marin E."/>
            <person name="Kohn T."/>
            <person name="Peeters S.H."/>
            <person name="Heuer A."/>
            <person name="Rast P."/>
            <person name="Oberbeckmann S."/>
            <person name="Bunk B."/>
            <person name="Jeske O."/>
            <person name="Meyerdierks A."/>
            <person name="Storesund J.E."/>
            <person name="Kallscheuer N."/>
            <person name="Luecker S."/>
            <person name="Lage O.M."/>
            <person name="Pohl T."/>
            <person name="Merkel B.J."/>
            <person name="Hornburger P."/>
            <person name="Mueller R.-W."/>
            <person name="Bruemmer F."/>
            <person name="Labrenz M."/>
            <person name="Spormann A.M."/>
            <person name="Op Den Camp H."/>
            <person name="Overmann J."/>
            <person name="Amann R."/>
            <person name="Jetten M.S.M."/>
            <person name="Mascher T."/>
            <person name="Medema M.H."/>
            <person name="Devos D.P."/>
            <person name="Kaster A.-K."/>
            <person name="Ovreas L."/>
            <person name="Rohde M."/>
            <person name="Galperin M.Y."/>
            <person name="Jogler C."/>
        </authorList>
    </citation>
    <scope>NUCLEOTIDE SEQUENCE [LARGE SCALE GENOMIC DNA]</scope>
    <source>
        <strain evidence="1 2">CA85</strain>
    </source>
</reference>
<organism evidence="1 2">
    <name type="scientific">Allorhodopirellula solitaria</name>
    <dbReference type="NCBI Taxonomy" id="2527987"/>
    <lineage>
        <taxon>Bacteria</taxon>
        <taxon>Pseudomonadati</taxon>
        <taxon>Planctomycetota</taxon>
        <taxon>Planctomycetia</taxon>
        <taxon>Pirellulales</taxon>
        <taxon>Pirellulaceae</taxon>
        <taxon>Allorhodopirellula</taxon>
    </lineage>
</organism>
<dbReference type="EMBL" id="SJPK01000004">
    <property type="protein sequence ID" value="TWT67294.1"/>
    <property type="molecule type" value="Genomic_DNA"/>
</dbReference>
<dbReference type="AlphaFoldDB" id="A0A5C5XWJ8"/>
<evidence type="ECO:0000313" key="1">
    <source>
        <dbReference type="EMBL" id="TWT67294.1"/>
    </source>
</evidence>
<sequence length="83" mass="9562">MVDPRRETPWSILGLKKRVFDQSGRDTRLHIEKCIAALPGTVTNSPAPPHARQRFRFHDLPDWHCARTLYTEAASLTGLIQRR</sequence>